<gene>
    <name evidence="2" type="ORF">DBA34_10300</name>
    <name evidence="3" type="ORF">DBB29_08680</name>
</gene>
<evidence type="ECO:0000313" key="5">
    <source>
        <dbReference type="Proteomes" id="UP001172791"/>
    </source>
</evidence>
<dbReference type="EMBL" id="QAID01000035">
    <property type="protein sequence ID" value="MDN4578190.1"/>
    <property type="molecule type" value="Genomic_DNA"/>
</dbReference>
<evidence type="ECO:0000256" key="1">
    <source>
        <dbReference type="SAM" id="MobiDB-lite"/>
    </source>
</evidence>
<evidence type="ECO:0000313" key="4">
    <source>
        <dbReference type="Proteomes" id="UP001172788"/>
    </source>
</evidence>
<feature type="region of interest" description="Disordered" evidence="1">
    <location>
        <begin position="1"/>
        <end position="20"/>
    </location>
</feature>
<feature type="compositionally biased region" description="Polar residues" evidence="1">
    <location>
        <begin position="1"/>
        <end position="15"/>
    </location>
</feature>
<reference evidence="2" key="1">
    <citation type="submission" date="2018-04" db="EMBL/GenBank/DDBJ databases">
        <authorList>
            <person name="Jy Z."/>
        </authorList>
    </citation>
    <scope>NUCLEOTIDE SEQUENCE</scope>
    <source>
        <strain evidence="3">AS13</strain>
        <strain evidence="2">LA18</strain>
    </source>
</reference>
<name>A0AAW7MLJ8_9BURK</name>
<proteinExistence type="predicted"/>
<dbReference type="Proteomes" id="UP001172791">
    <property type="component" value="Unassembled WGS sequence"/>
</dbReference>
<dbReference type="Proteomes" id="UP001172788">
    <property type="component" value="Unassembled WGS sequence"/>
</dbReference>
<protein>
    <submittedName>
        <fullName evidence="2">Uncharacterized protein</fullName>
    </submittedName>
</protein>
<dbReference type="RefSeq" id="WP_301234512.1">
    <property type="nucleotide sequence ID" value="NZ_QAIC01000037.1"/>
</dbReference>
<dbReference type="EMBL" id="QAIC01000037">
    <property type="protein sequence ID" value="MDN4573648.1"/>
    <property type="molecule type" value="Genomic_DNA"/>
</dbReference>
<evidence type="ECO:0000313" key="3">
    <source>
        <dbReference type="EMBL" id="MDN4578190.1"/>
    </source>
</evidence>
<organism evidence="2 5">
    <name type="scientific">Pandoraea cepalis</name>
    <dbReference type="NCBI Taxonomy" id="2508294"/>
    <lineage>
        <taxon>Bacteria</taxon>
        <taxon>Pseudomonadati</taxon>
        <taxon>Pseudomonadota</taxon>
        <taxon>Betaproteobacteria</taxon>
        <taxon>Burkholderiales</taxon>
        <taxon>Burkholderiaceae</taxon>
        <taxon>Pandoraea</taxon>
    </lineage>
</organism>
<keyword evidence="4" id="KW-1185">Reference proteome</keyword>
<dbReference type="AlphaFoldDB" id="A0AAW7MLJ8"/>
<accession>A0AAW7MLJ8</accession>
<evidence type="ECO:0000313" key="2">
    <source>
        <dbReference type="EMBL" id="MDN4573648.1"/>
    </source>
</evidence>
<comment type="caution">
    <text evidence="2">The sequence shown here is derived from an EMBL/GenBank/DDBJ whole genome shotgun (WGS) entry which is preliminary data.</text>
</comment>
<sequence length="95" mass="10676">MSTTHQNRTNSNSHINGWLPEKQVENVHVHGVREADGECLVDDLHPQFFTVYRRDADGTSEALEDFSTHAAAMRHARAVAGGLRVVDYVENVHPR</sequence>